<proteinExistence type="predicted"/>
<evidence type="ECO:0000313" key="3">
    <source>
        <dbReference type="Proteomes" id="UP000838878"/>
    </source>
</evidence>
<accession>A0A8J9U6M7</accession>
<feature type="region of interest" description="Disordered" evidence="1">
    <location>
        <begin position="1"/>
        <end position="24"/>
    </location>
</feature>
<dbReference type="AlphaFoldDB" id="A0A8J9U6M7"/>
<evidence type="ECO:0000256" key="1">
    <source>
        <dbReference type="SAM" id="MobiDB-lite"/>
    </source>
</evidence>
<feature type="compositionally biased region" description="Polar residues" evidence="1">
    <location>
        <begin position="80"/>
        <end position="89"/>
    </location>
</feature>
<gene>
    <name evidence="2" type="ORF">BINO364_LOCUS1304</name>
</gene>
<protein>
    <submittedName>
        <fullName evidence="2">Uncharacterized protein</fullName>
    </submittedName>
</protein>
<keyword evidence="3" id="KW-1185">Reference proteome</keyword>
<dbReference type="EMBL" id="OV170221">
    <property type="protein sequence ID" value="CAH0714229.1"/>
    <property type="molecule type" value="Genomic_DNA"/>
</dbReference>
<sequence>MFQALRRHGTKTQSKNENKRNNNLVIKSKILNLPLFQDLNKSETDNRDEISETQHSSDSSSDDSALFEDVHDETYLPNETLETQPQSRMTLRPLQHRIEKNQINNMNHEFIK</sequence>
<dbReference type="Proteomes" id="UP000838878">
    <property type="component" value="Chromosome 1"/>
</dbReference>
<organism evidence="2 3">
    <name type="scientific">Brenthis ino</name>
    <name type="common">lesser marbled fritillary</name>
    <dbReference type="NCBI Taxonomy" id="405034"/>
    <lineage>
        <taxon>Eukaryota</taxon>
        <taxon>Metazoa</taxon>
        <taxon>Ecdysozoa</taxon>
        <taxon>Arthropoda</taxon>
        <taxon>Hexapoda</taxon>
        <taxon>Insecta</taxon>
        <taxon>Pterygota</taxon>
        <taxon>Neoptera</taxon>
        <taxon>Endopterygota</taxon>
        <taxon>Lepidoptera</taxon>
        <taxon>Glossata</taxon>
        <taxon>Ditrysia</taxon>
        <taxon>Papilionoidea</taxon>
        <taxon>Nymphalidae</taxon>
        <taxon>Heliconiinae</taxon>
        <taxon>Argynnini</taxon>
        <taxon>Brenthis</taxon>
    </lineage>
</organism>
<dbReference type="OrthoDB" id="7444630at2759"/>
<feature type="region of interest" description="Disordered" evidence="1">
    <location>
        <begin position="39"/>
        <end position="89"/>
    </location>
</feature>
<feature type="compositionally biased region" description="Basic and acidic residues" evidence="1">
    <location>
        <begin position="40"/>
        <end position="52"/>
    </location>
</feature>
<feature type="non-terminal residue" evidence="2">
    <location>
        <position position="112"/>
    </location>
</feature>
<name>A0A8J9U6M7_9NEOP</name>
<reference evidence="2" key="1">
    <citation type="submission" date="2021-12" db="EMBL/GenBank/DDBJ databases">
        <authorList>
            <person name="Martin H S."/>
        </authorList>
    </citation>
    <scope>NUCLEOTIDE SEQUENCE</scope>
</reference>
<evidence type="ECO:0000313" key="2">
    <source>
        <dbReference type="EMBL" id="CAH0714229.1"/>
    </source>
</evidence>
<feature type="compositionally biased region" description="Basic residues" evidence="1">
    <location>
        <begin position="1"/>
        <end position="10"/>
    </location>
</feature>